<keyword evidence="3 5" id="KW-1133">Transmembrane helix</keyword>
<evidence type="ECO:0000256" key="2">
    <source>
        <dbReference type="ARBA" id="ARBA00022692"/>
    </source>
</evidence>
<evidence type="ECO:0000313" key="7">
    <source>
        <dbReference type="Proteomes" id="UP001220022"/>
    </source>
</evidence>
<comment type="subcellular location">
    <subcellularLocation>
        <location evidence="1">Membrane</location>
        <topology evidence="1">Multi-pass membrane protein</topology>
    </subcellularLocation>
</comment>
<sequence>MATFRAVLRLARDYVRRAPGTFVWLAILLVTTYAVQHFSPEFQTRFLERRSTNIHNLWRTPLRVLLGSALYLDGGSWLLYFVLYNLFHVPAERWLGTWRWLGVAAISHIGATYISEGLLLVGIRFGYVPPSSVNVKDIGVSYALAGVQGVLTYRIPRPWRQLYGFCVLVFYGLALVHGRGFTDIGHFTAVLIGLACLPVARWQQERHAAVHET</sequence>
<dbReference type="Proteomes" id="UP001220022">
    <property type="component" value="Unassembled WGS sequence"/>
</dbReference>
<dbReference type="InterPro" id="IPR035952">
    <property type="entry name" value="Rhomboid-like_sf"/>
</dbReference>
<reference evidence="6 7" key="1">
    <citation type="submission" date="2023-03" db="EMBL/GenBank/DDBJ databases">
        <title>Draft genome sequence of type strain Streptomyces ferralitis JCM 14344.</title>
        <authorList>
            <person name="Klaysubun C."/>
            <person name="Duangmal K."/>
        </authorList>
    </citation>
    <scope>NUCLEOTIDE SEQUENCE [LARGE SCALE GENOMIC DNA]</scope>
    <source>
        <strain evidence="6 7">JCM 14344</strain>
    </source>
</reference>
<feature type="transmembrane region" description="Helical" evidence="5">
    <location>
        <begin position="99"/>
        <end position="126"/>
    </location>
</feature>
<feature type="transmembrane region" description="Helical" evidence="5">
    <location>
        <begin position="138"/>
        <end position="155"/>
    </location>
</feature>
<keyword evidence="2 5" id="KW-0812">Transmembrane</keyword>
<protein>
    <recommendedName>
        <fullName evidence="8">Transmembrane protein</fullName>
    </recommendedName>
</protein>
<feature type="transmembrane region" description="Helical" evidence="5">
    <location>
        <begin position="21"/>
        <end position="39"/>
    </location>
</feature>
<dbReference type="RefSeq" id="WP_275821204.1">
    <property type="nucleotide sequence ID" value="NZ_BAAANM010000009.1"/>
</dbReference>
<evidence type="ECO:0000313" key="6">
    <source>
        <dbReference type="EMBL" id="MDF2260525.1"/>
    </source>
</evidence>
<gene>
    <name evidence="6" type="ORF">P2L57_33915</name>
</gene>
<dbReference type="SUPFAM" id="SSF144091">
    <property type="entry name" value="Rhomboid-like"/>
    <property type="match status" value="1"/>
</dbReference>
<evidence type="ECO:0000256" key="4">
    <source>
        <dbReference type="ARBA" id="ARBA00023136"/>
    </source>
</evidence>
<evidence type="ECO:0008006" key="8">
    <source>
        <dbReference type="Google" id="ProtNLM"/>
    </source>
</evidence>
<dbReference type="InterPro" id="IPR046862">
    <property type="entry name" value="Rhomboid_2"/>
</dbReference>
<name>A0ABT5Z9M8_9ACTN</name>
<feature type="transmembrane region" description="Helical" evidence="5">
    <location>
        <begin position="162"/>
        <end position="178"/>
    </location>
</feature>
<evidence type="ECO:0000256" key="5">
    <source>
        <dbReference type="SAM" id="Phobius"/>
    </source>
</evidence>
<feature type="transmembrane region" description="Helical" evidence="5">
    <location>
        <begin position="64"/>
        <end position="87"/>
    </location>
</feature>
<comment type="caution">
    <text evidence="6">The sequence shown here is derived from an EMBL/GenBank/DDBJ whole genome shotgun (WGS) entry which is preliminary data.</text>
</comment>
<dbReference type="Pfam" id="PF20401">
    <property type="entry name" value="Rhomboid_2"/>
    <property type="match status" value="1"/>
</dbReference>
<keyword evidence="4 5" id="KW-0472">Membrane</keyword>
<evidence type="ECO:0000256" key="1">
    <source>
        <dbReference type="ARBA" id="ARBA00004141"/>
    </source>
</evidence>
<evidence type="ECO:0000256" key="3">
    <source>
        <dbReference type="ARBA" id="ARBA00022989"/>
    </source>
</evidence>
<dbReference type="EMBL" id="JARHTQ010000035">
    <property type="protein sequence ID" value="MDF2260525.1"/>
    <property type="molecule type" value="Genomic_DNA"/>
</dbReference>
<keyword evidence="7" id="KW-1185">Reference proteome</keyword>
<organism evidence="6 7">
    <name type="scientific">Streptantibioticus ferralitis</name>
    <dbReference type="NCBI Taxonomy" id="236510"/>
    <lineage>
        <taxon>Bacteria</taxon>
        <taxon>Bacillati</taxon>
        <taxon>Actinomycetota</taxon>
        <taxon>Actinomycetes</taxon>
        <taxon>Kitasatosporales</taxon>
        <taxon>Streptomycetaceae</taxon>
        <taxon>Streptantibioticus</taxon>
    </lineage>
</organism>
<proteinExistence type="predicted"/>
<accession>A0ABT5Z9M8</accession>